<reference evidence="3 4" key="1">
    <citation type="submission" date="2022-02" db="EMBL/GenBank/DDBJ databases">
        <title>Draft genome sequence of Mezorhizobium retamae strain IRAMC:0171 isolated from Retama raetam nodules.</title>
        <authorList>
            <person name="Bengaied R."/>
            <person name="Sbissi I."/>
            <person name="Huber K."/>
            <person name="Ghodbane F."/>
            <person name="Nouioui I."/>
            <person name="Tarhouni M."/>
            <person name="Gtari M."/>
        </authorList>
    </citation>
    <scope>NUCLEOTIDE SEQUENCE [LARGE SCALE GENOMIC DNA]</scope>
    <source>
        <strain evidence="3 4">IRAMC:0171</strain>
    </source>
</reference>
<feature type="transmembrane region" description="Helical" evidence="1">
    <location>
        <begin position="65"/>
        <end position="83"/>
    </location>
</feature>
<keyword evidence="1" id="KW-0812">Transmembrane</keyword>
<organism evidence="3 4">
    <name type="scientific">Mesorhizobium retamae</name>
    <dbReference type="NCBI Taxonomy" id="2912854"/>
    <lineage>
        <taxon>Bacteria</taxon>
        <taxon>Pseudomonadati</taxon>
        <taxon>Pseudomonadota</taxon>
        <taxon>Alphaproteobacteria</taxon>
        <taxon>Hyphomicrobiales</taxon>
        <taxon>Phyllobacteriaceae</taxon>
        <taxon>Mesorhizobium</taxon>
    </lineage>
</organism>
<evidence type="ECO:0000259" key="2">
    <source>
        <dbReference type="Pfam" id="PF13387"/>
    </source>
</evidence>
<keyword evidence="4" id="KW-1185">Reference proteome</keyword>
<accession>A0ABS9QKN2</accession>
<dbReference type="InterPro" id="IPR025178">
    <property type="entry name" value="Lnb_N"/>
</dbReference>
<proteinExistence type="predicted"/>
<feature type="domain" description="Lnb N-terminal periplasmic" evidence="2">
    <location>
        <begin position="125"/>
        <end position="280"/>
    </location>
</feature>
<comment type="caution">
    <text evidence="3">The sequence shown here is derived from an EMBL/GenBank/DDBJ whole genome shotgun (WGS) entry which is preliminary data.</text>
</comment>
<sequence>MRRAGFFILIAVLLLAIALASLWTALAFFYRLPLPETGRIAVAALFALFGLAMLIALFTRLRWRATGVFAVVFAGVLVWWASIAPPRDGDFVPEDARQVTGVIEGDRLTLSNMRNFTWRSKTEFDESWEKRSYDLSKLKTVDLFMSYWAGPEMAHTIVSFGFEGGEQIAWSIEARYRLGGEYSPVADAFKTDTLIIIAADERDLIGLRTNVRGEDVHLYRLNVPANHARAFLAGYVADANALAAEPQFYNSITTNCTTAILRILRLVGASVPTDWRLLVNGYLAGYLYDQKRVDTRLPLEELIERSRISERAKVFGVGPGFSEEIRRGLPDPNK</sequence>
<name>A0ABS9QKN2_9HYPH</name>
<gene>
    <name evidence="3" type="ORF">L4923_23490</name>
</gene>
<feature type="transmembrane region" description="Helical" evidence="1">
    <location>
        <begin position="37"/>
        <end position="58"/>
    </location>
</feature>
<dbReference type="Pfam" id="PF13387">
    <property type="entry name" value="Lnb_N"/>
    <property type="match status" value="1"/>
</dbReference>
<dbReference type="EMBL" id="JAKREW010000032">
    <property type="protein sequence ID" value="MCG7508009.1"/>
    <property type="molecule type" value="Genomic_DNA"/>
</dbReference>
<dbReference type="RefSeq" id="WP_239369524.1">
    <property type="nucleotide sequence ID" value="NZ_JAKREW010000032.1"/>
</dbReference>
<dbReference type="Proteomes" id="UP001201701">
    <property type="component" value="Unassembled WGS sequence"/>
</dbReference>
<keyword evidence="1" id="KW-0472">Membrane</keyword>
<evidence type="ECO:0000313" key="4">
    <source>
        <dbReference type="Proteomes" id="UP001201701"/>
    </source>
</evidence>
<keyword evidence="1" id="KW-1133">Transmembrane helix</keyword>
<protein>
    <submittedName>
        <fullName evidence="3">DUF4105 domain-containing protein</fullName>
    </submittedName>
</protein>
<evidence type="ECO:0000313" key="3">
    <source>
        <dbReference type="EMBL" id="MCG7508009.1"/>
    </source>
</evidence>
<evidence type="ECO:0000256" key="1">
    <source>
        <dbReference type="SAM" id="Phobius"/>
    </source>
</evidence>